<evidence type="ECO:0000256" key="6">
    <source>
        <dbReference type="ARBA" id="ARBA00022908"/>
    </source>
</evidence>
<comment type="caution">
    <text evidence="11">The sequence shown here is derived from an EMBL/GenBank/DDBJ whole genome shotgun (WGS) entry which is preliminary data.</text>
</comment>
<dbReference type="InterPro" id="IPR039537">
    <property type="entry name" value="Retrotran_Ty1/copia-like"/>
</dbReference>
<gene>
    <name evidence="11" type="ORF">CR513_08170</name>
</gene>
<dbReference type="PROSITE" id="PS50994">
    <property type="entry name" value="INTEGRASE"/>
    <property type="match status" value="1"/>
</dbReference>
<keyword evidence="8" id="KW-0808">Transferase</keyword>
<dbReference type="GO" id="GO:0016787">
    <property type="term" value="F:hydrolase activity"/>
    <property type="evidence" value="ECO:0007669"/>
    <property type="project" value="UniProtKB-KW"/>
</dbReference>
<keyword evidence="5" id="KW-0460">Magnesium</keyword>
<evidence type="ECO:0000313" key="12">
    <source>
        <dbReference type="Proteomes" id="UP000257109"/>
    </source>
</evidence>
<evidence type="ECO:0000256" key="4">
    <source>
        <dbReference type="ARBA" id="ARBA00022801"/>
    </source>
</evidence>
<dbReference type="GO" id="GO:0046872">
    <property type="term" value="F:metal ion binding"/>
    <property type="evidence" value="ECO:0007669"/>
    <property type="project" value="UniProtKB-KW"/>
</dbReference>
<dbReference type="InterPro" id="IPR001584">
    <property type="entry name" value="Integrase_cat-core"/>
</dbReference>
<dbReference type="GO" id="GO:0006310">
    <property type="term" value="P:DNA recombination"/>
    <property type="evidence" value="ECO:0007669"/>
    <property type="project" value="UniProtKB-KW"/>
</dbReference>
<dbReference type="InterPro" id="IPR012337">
    <property type="entry name" value="RNaseH-like_sf"/>
</dbReference>
<evidence type="ECO:0000256" key="5">
    <source>
        <dbReference type="ARBA" id="ARBA00022842"/>
    </source>
</evidence>
<evidence type="ECO:0000256" key="9">
    <source>
        <dbReference type="ARBA" id="ARBA00023172"/>
    </source>
</evidence>
<keyword evidence="7" id="KW-0695">RNA-directed DNA polymerase</keyword>
<sequence length="220" mass="25380">MVHGLSSIEPPKELCERCLIRKQTRISFKSNIPATKTPLEVVYLDMYGPMDSVSLGDNHYFISFMLRRYVWVYLIKRKGEAFEVFKRLKEMVEKQCVWFIKVLSTDGGGEYTSHDFHSYCDKEGIIHEVTASYTPQHIGKAERRNRTLMNMARCMLKGKNMPKQLWGEAVSITAYILNRSPTKSLHDGTLDEVWSGRNPTASHLRVFGSLSFKHVPDERS</sequence>
<dbReference type="GO" id="GO:0015074">
    <property type="term" value="P:DNA integration"/>
    <property type="evidence" value="ECO:0007669"/>
    <property type="project" value="UniProtKB-KW"/>
</dbReference>
<dbReference type="STRING" id="157652.A0A371HY22"/>
<accession>A0A371HY22</accession>
<protein>
    <recommendedName>
        <fullName evidence="10">Integrase catalytic domain-containing protein</fullName>
    </recommendedName>
</protein>
<evidence type="ECO:0000313" key="11">
    <source>
        <dbReference type="EMBL" id="RDY07688.1"/>
    </source>
</evidence>
<evidence type="ECO:0000256" key="8">
    <source>
        <dbReference type="ARBA" id="ARBA00022932"/>
    </source>
</evidence>
<dbReference type="GO" id="GO:0003887">
    <property type="term" value="F:DNA-directed DNA polymerase activity"/>
    <property type="evidence" value="ECO:0007669"/>
    <property type="project" value="UniProtKB-KW"/>
</dbReference>
<dbReference type="Gene3D" id="3.30.420.10">
    <property type="entry name" value="Ribonuclease H-like superfamily/Ribonuclease H"/>
    <property type="match status" value="1"/>
</dbReference>
<dbReference type="PANTHER" id="PTHR42648">
    <property type="entry name" value="TRANSPOSASE, PUTATIVE-RELATED"/>
    <property type="match status" value="1"/>
</dbReference>
<keyword evidence="9" id="KW-0233">DNA recombination</keyword>
<organism evidence="11 12">
    <name type="scientific">Mucuna pruriens</name>
    <name type="common">Velvet bean</name>
    <name type="synonym">Dolichos pruriens</name>
    <dbReference type="NCBI Taxonomy" id="157652"/>
    <lineage>
        <taxon>Eukaryota</taxon>
        <taxon>Viridiplantae</taxon>
        <taxon>Streptophyta</taxon>
        <taxon>Embryophyta</taxon>
        <taxon>Tracheophyta</taxon>
        <taxon>Spermatophyta</taxon>
        <taxon>Magnoliopsida</taxon>
        <taxon>eudicotyledons</taxon>
        <taxon>Gunneridae</taxon>
        <taxon>Pentapetalae</taxon>
        <taxon>rosids</taxon>
        <taxon>fabids</taxon>
        <taxon>Fabales</taxon>
        <taxon>Fabaceae</taxon>
        <taxon>Papilionoideae</taxon>
        <taxon>50 kb inversion clade</taxon>
        <taxon>NPAAA clade</taxon>
        <taxon>indigoferoid/millettioid clade</taxon>
        <taxon>Phaseoleae</taxon>
        <taxon>Mucuna</taxon>
    </lineage>
</organism>
<keyword evidence="12" id="KW-1185">Reference proteome</keyword>
<keyword evidence="8" id="KW-0239">DNA-directed DNA polymerase</keyword>
<evidence type="ECO:0000256" key="2">
    <source>
        <dbReference type="ARBA" id="ARBA00022723"/>
    </source>
</evidence>
<dbReference type="OrthoDB" id="1436801at2759"/>
<dbReference type="InterPro" id="IPR036397">
    <property type="entry name" value="RNaseH_sf"/>
</dbReference>
<keyword evidence="6" id="KW-0229">DNA integration</keyword>
<evidence type="ECO:0000256" key="7">
    <source>
        <dbReference type="ARBA" id="ARBA00022918"/>
    </source>
</evidence>
<dbReference type="PANTHER" id="PTHR42648:SF11">
    <property type="entry name" value="TRANSPOSON TY4-P GAG-POL POLYPROTEIN"/>
    <property type="match status" value="1"/>
</dbReference>
<feature type="domain" description="Integrase catalytic" evidence="10">
    <location>
        <begin position="34"/>
        <end position="207"/>
    </location>
</feature>
<keyword evidence="1" id="KW-0540">Nuclease</keyword>
<evidence type="ECO:0000259" key="10">
    <source>
        <dbReference type="PROSITE" id="PS50994"/>
    </source>
</evidence>
<name>A0A371HY22_MUCPR</name>
<evidence type="ECO:0000256" key="3">
    <source>
        <dbReference type="ARBA" id="ARBA00022759"/>
    </source>
</evidence>
<feature type="non-terminal residue" evidence="11">
    <location>
        <position position="1"/>
    </location>
</feature>
<dbReference type="GO" id="GO:0003964">
    <property type="term" value="F:RNA-directed DNA polymerase activity"/>
    <property type="evidence" value="ECO:0007669"/>
    <property type="project" value="UniProtKB-KW"/>
</dbReference>
<dbReference type="AlphaFoldDB" id="A0A371HY22"/>
<dbReference type="Proteomes" id="UP000257109">
    <property type="component" value="Unassembled WGS sequence"/>
</dbReference>
<dbReference type="GO" id="GO:0004519">
    <property type="term" value="F:endonuclease activity"/>
    <property type="evidence" value="ECO:0007669"/>
    <property type="project" value="UniProtKB-KW"/>
</dbReference>
<proteinExistence type="predicted"/>
<evidence type="ECO:0000256" key="1">
    <source>
        <dbReference type="ARBA" id="ARBA00022722"/>
    </source>
</evidence>
<dbReference type="GO" id="GO:0003676">
    <property type="term" value="F:nucleic acid binding"/>
    <property type="evidence" value="ECO:0007669"/>
    <property type="project" value="InterPro"/>
</dbReference>
<keyword evidence="3" id="KW-0255">Endonuclease</keyword>
<keyword evidence="2" id="KW-0479">Metal-binding</keyword>
<keyword evidence="4" id="KW-0378">Hydrolase</keyword>
<keyword evidence="8" id="KW-0548">Nucleotidyltransferase</keyword>
<dbReference type="EMBL" id="QJKJ01001417">
    <property type="protein sequence ID" value="RDY07688.1"/>
    <property type="molecule type" value="Genomic_DNA"/>
</dbReference>
<reference evidence="11" key="1">
    <citation type="submission" date="2018-05" db="EMBL/GenBank/DDBJ databases">
        <title>Draft genome of Mucuna pruriens seed.</title>
        <authorList>
            <person name="Nnadi N.E."/>
            <person name="Vos R."/>
            <person name="Hasami M.H."/>
            <person name="Devisetty U.K."/>
            <person name="Aguiy J.C."/>
        </authorList>
    </citation>
    <scope>NUCLEOTIDE SEQUENCE [LARGE SCALE GENOMIC DNA]</scope>
    <source>
        <strain evidence="11">JCA_2017</strain>
    </source>
</reference>
<dbReference type="SUPFAM" id="SSF53098">
    <property type="entry name" value="Ribonuclease H-like"/>
    <property type="match status" value="1"/>
</dbReference>